<dbReference type="AlphaFoldDB" id="X0VZN1"/>
<sequence length="93" mass="10895">MSWKEVAEAFRTSWDSVYQAVQLAVAWGLAHRDLGGIEAIGVDEVLWHRGHKYLTVVYQIDAHCRRLLWVGKERTTETLERFFRSFGLCRTLR</sequence>
<dbReference type="InterPro" id="IPR002560">
    <property type="entry name" value="Transposase_DDE"/>
</dbReference>
<accession>X0VZN1</accession>
<organism evidence="2">
    <name type="scientific">marine sediment metagenome</name>
    <dbReference type="NCBI Taxonomy" id="412755"/>
    <lineage>
        <taxon>unclassified sequences</taxon>
        <taxon>metagenomes</taxon>
        <taxon>ecological metagenomes</taxon>
    </lineage>
</organism>
<evidence type="ECO:0000313" key="2">
    <source>
        <dbReference type="EMBL" id="GAG17888.1"/>
    </source>
</evidence>
<evidence type="ECO:0000259" key="1">
    <source>
        <dbReference type="Pfam" id="PF01610"/>
    </source>
</evidence>
<name>X0VZN1_9ZZZZ</name>
<dbReference type="Pfam" id="PF01610">
    <property type="entry name" value="DDE_Tnp_ISL3"/>
    <property type="match status" value="1"/>
</dbReference>
<dbReference type="EMBL" id="BARS01039348">
    <property type="protein sequence ID" value="GAG17888.1"/>
    <property type="molecule type" value="Genomic_DNA"/>
</dbReference>
<protein>
    <recommendedName>
        <fullName evidence="1">Transposase IS204/IS1001/IS1096/IS1165 DDE domain-containing protein</fullName>
    </recommendedName>
</protein>
<proteinExistence type="predicted"/>
<feature type="domain" description="Transposase IS204/IS1001/IS1096/IS1165 DDE" evidence="1">
    <location>
        <begin position="40"/>
        <end position="86"/>
    </location>
</feature>
<comment type="caution">
    <text evidence="2">The sequence shown here is derived from an EMBL/GenBank/DDBJ whole genome shotgun (WGS) entry which is preliminary data.</text>
</comment>
<feature type="non-terminal residue" evidence="2">
    <location>
        <position position="93"/>
    </location>
</feature>
<gene>
    <name evidence="2" type="ORF">S01H1_60093</name>
</gene>
<reference evidence="2" key="1">
    <citation type="journal article" date="2014" name="Front. Microbiol.">
        <title>High frequency of phylogenetically diverse reductive dehalogenase-homologous genes in deep subseafloor sedimentary metagenomes.</title>
        <authorList>
            <person name="Kawai M."/>
            <person name="Futagami T."/>
            <person name="Toyoda A."/>
            <person name="Takaki Y."/>
            <person name="Nishi S."/>
            <person name="Hori S."/>
            <person name="Arai W."/>
            <person name="Tsubouchi T."/>
            <person name="Morono Y."/>
            <person name="Uchiyama I."/>
            <person name="Ito T."/>
            <person name="Fujiyama A."/>
            <person name="Inagaki F."/>
            <person name="Takami H."/>
        </authorList>
    </citation>
    <scope>NUCLEOTIDE SEQUENCE</scope>
    <source>
        <strain evidence="2">Expedition CK06-06</strain>
    </source>
</reference>